<dbReference type="PANTHER" id="PTHR14209">
    <property type="entry name" value="ISOAMYL ACETATE-HYDROLYZING ESTERASE 1"/>
    <property type="match status" value="1"/>
</dbReference>
<protein>
    <submittedName>
        <fullName evidence="2">Isoamyl acetate-hydrolyzing esterase</fullName>
    </submittedName>
</protein>
<evidence type="ECO:0000313" key="3">
    <source>
        <dbReference type="Proteomes" id="UP000572268"/>
    </source>
</evidence>
<dbReference type="InterPro" id="IPR013830">
    <property type="entry name" value="SGNH_hydro"/>
</dbReference>
<dbReference type="AlphaFoldDB" id="A0A7J6LU83"/>
<dbReference type="InterPro" id="IPR036514">
    <property type="entry name" value="SGNH_hydro_sf"/>
</dbReference>
<gene>
    <name evidence="2" type="primary">IAH1</name>
    <name evidence="2" type="ORF">FOL46_005172</name>
</gene>
<sequence>MLCVLFVRSTGITRTRLSGVRRRHFCAAPATDHAGRLDSVTVGRPAIVTRTDQGPLAAFNSVSNFYGFGTFNGDAAGAEDPAASWSDGSLELEAAPVLAHRAAARGCKIADDQLAALVLEGPSTDRTTHMYLGHCMGAAIESECEGVTAKIMGLLGSSAPPRHPTLASLVLVRLLTSPSPLDHRALLEASAACAGDREDELTAVDAYRIRLATLLSPLATELLDDGNDASSMSLSFVNFIGHIVRGTAQSSREAAMREVLDEGWRDIYDISELIGKPQLHPADASDKAHWGFYTGTAPNREFGDVGSLFFPVVDPAEKIVYEPIDGFYYVNDKARPRWIHKLRHTVAQRNGYTVKMSPAAEWTVRAGVRENDNDAEVVGEIVNQLTMQSHNYDTCRGRILLLGDSVTQQSFSGVDGWAGLLADRYQRRADIINRGYSGYNTPMTLEVARHIFKKGSPHMAGGPLLLVVIFLGANDSQLPGMVNSSGSESKHVPVEKFRGALEEIVDLAKPFTSRLILITPPPINGDAIVADGKARFGASAPDQPNRKLQFTEEYSKAVEQVGERSQIPVLNTFDGMQREAGWRSFLRDGLHFSPSGSRWFYEALIKTINEEYPEIAVEAGPDGVSYGNSSSRSALTAEMPWHEQFYCVNGS</sequence>
<name>A0A7J6LU83_PEROL</name>
<dbReference type="CDD" id="cd01838">
    <property type="entry name" value="Isoamyl_acetate_hydrolase_like"/>
    <property type="match status" value="1"/>
</dbReference>
<dbReference type="InterPro" id="IPR045136">
    <property type="entry name" value="Iah1-like"/>
</dbReference>
<dbReference type="Proteomes" id="UP000572268">
    <property type="component" value="Unassembled WGS sequence"/>
</dbReference>
<dbReference type="SUPFAM" id="SSF52266">
    <property type="entry name" value="SGNH hydrolase"/>
    <property type="match status" value="1"/>
</dbReference>
<dbReference type="Pfam" id="PF13472">
    <property type="entry name" value="Lipase_GDSL_2"/>
    <property type="match status" value="1"/>
</dbReference>
<dbReference type="Gene3D" id="3.40.50.1110">
    <property type="entry name" value="SGNH hydrolase"/>
    <property type="match status" value="1"/>
</dbReference>
<dbReference type="EMBL" id="JABANN010000311">
    <property type="protein sequence ID" value="KAF4662716.1"/>
    <property type="molecule type" value="Genomic_DNA"/>
</dbReference>
<organism evidence="2 3">
    <name type="scientific">Perkinsus olseni</name>
    <name type="common">Perkinsus atlanticus</name>
    <dbReference type="NCBI Taxonomy" id="32597"/>
    <lineage>
        <taxon>Eukaryota</taxon>
        <taxon>Sar</taxon>
        <taxon>Alveolata</taxon>
        <taxon>Perkinsozoa</taxon>
        <taxon>Perkinsea</taxon>
        <taxon>Perkinsida</taxon>
        <taxon>Perkinsidae</taxon>
        <taxon>Perkinsus</taxon>
    </lineage>
</organism>
<reference evidence="2 3" key="1">
    <citation type="submission" date="2020-04" db="EMBL/GenBank/DDBJ databases">
        <title>Perkinsus olseni comparative genomics.</title>
        <authorList>
            <person name="Bogema D.R."/>
        </authorList>
    </citation>
    <scope>NUCLEOTIDE SEQUENCE [LARGE SCALE GENOMIC DNA]</scope>
    <source>
        <strain evidence="2">ATCC PRA-31</strain>
    </source>
</reference>
<comment type="caution">
    <text evidence="2">The sequence shown here is derived from an EMBL/GenBank/DDBJ whole genome shotgun (WGS) entry which is preliminary data.</text>
</comment>
<feature type="domain" description="SGNH hydrolase-type esterase" evidence="1">
    <location>
        <begin position="401"/>
        <end position="598"/>
    </location>
</feature>
<dbReference type="PANTHER" id="PTHR14209:SF19">
    <property type="entry name" value="ISOAMYL ACETATE-HYDROLYZING ESTERASE 1 HOMOLOG"/>
    <property type="match status" value="1"/>
</dbReference>
<evidence type="ECO:0000259" key="1">
    <source>
        <dbReference type="Pfam" id="PF13472"/>
    </source>
</evidence>
<evidence type="ECO:0000313" key="2">
    <source>
        <dbReference type="EMBL" id="KAF4662716.1"/>
    </source>
</evidence>
<accession>A0A7J6LU83</accession>
<proteinExistence type="predicted"/>